<gene>
    <name evidence="1" type="ORF">OP10G_3841</name>
</gene>
<dbReference type="HOGENOM" id="CLU_3310128_0_0_0"/>
<name>A0A068NYQ0_FIMGI</name>
<evidence type="ECO:0000313" key="2">
    <source>
        <dbReference type="Proteomes" id="UP000027982"/>
    </source>
</evidence>
<sequence>MEHELIQGRSGEQFTYLRDSGANAYGSRYDNKSGHGSPF</sequence>
<accession>A0A068NYQ0</accession>
<dbReference type="Proteomes" id="UP000027982">
    <property type="component" value="Chromosome"/>
</dbReference>
<protein>
    <submittedName>
        <fullName evidence="1">Uncharacterized protein</fullName>
    </submittedName>
</protein>
<keyword evidence="2" id="KW-1185">Reference proteome</keyword>
<dbReference type="EMBL" id="CP007139">
    <property type="protein sequence ID" value="AIE87209.1"/>
    <property type="molecule type" value="Genomic_DNA"/>
</dbReference>
<organism evidence="1 2">
    <name type="scientific">Fimbriimonas ginsengisoli Gsoil 348</name>
    <dbReference type="NCBI Taxonomy" id="661478"/>
    <lineage>
        <taxon>Bacteria</taxon>
        <taxon>Bacillati</taxon>
        <taxon>Armatimonadota</taxon>
        <taxon>Fimbriimonadia</taxon>
        <taxon>Fimbriimonadales</taxon>
        <taxon>Fimbriimonadaceae</taxon>
        <taxon>Fimbriimonas</taxon>
    </lineage>
</organism>
<dbReference type="AlphaFoldDB" id="A0A068NYQ0"/>
<reference evidence="1 2" key="1">
    <citation type="journal article" date="2014" name="PLoS ONE">
        <title>The first complete genome sequence of the class fimbriimonadia in the phylum armatimonadetes.</title>
        <authorList>
            <person name="Hu Z.Y."/>
            <person name="Wang Y.Z."/>
            <person name="Im W.T."/>
            <person name="Wang S.Y."/>
            <person name="Zhao G.P."/>
            <person name="Zheng H.J."/>
            <person name="Quan Z.X."/>
        </authorList>
    </citation>
    <scope>NUCLEOTIDE SEQUENCE [LARGE SCALE GENOMIC DNA]</scope>
    <source>
        <strain evidence="1">Gsoil 348</strain>
    </source>
</reference>
<proteinExistence type="predicted"/>
<evidence type="ECO:0000313" key="1">
    <source>
        <dbReference type="EMBL" id="AIE87209.1"/>
    </source>
</evidence>
<dbReference type="KEGG" id="fgi:OP10G_3841"/>